<evidence type="ECO:0008006" key="3">
    <source>
        <dbReference type="Google" id="ProtNLM"/>
    </source>
</evidence>
<proteinExistence type="predicted"/>
<gene>
    <name evidence="1" type="ORF">DPN68_10145</name>
</gene>
<dbReference type="RefSeq" id="WP_113989544.1">
    <property type="nucleotide sequence ID" value="NZ_QLST01000012.1"/>
</dbReference>
<comment type="caution">
    <text evidence="1">The sequence shown here is derived from an EMBL/GenBank/DDBJ whole genome shotgun (WGS) entry which is preliminary data.</text>
</comment>
<name>A0A365P039_9FLAO</name>
<reference evidence="1 2" key="1">
    <citation type="submission" date="2018-06" db="EMBL/GenBank/DDBJ databases">
        <title>Flavobacterium tibetense sp. nov., isolated from a wetland YonghuCo on Tibetan Plateau.</title>
        <authorList>
            <person name="Xing P."/>
            <person name="Phurbu D."/>
            <person name="Lu H."/>
        </authorList>
    </citation>
    <scope>NUCLEOTIDE SEQUENCE [LARGE SCALE GENOMIC DNA]</scope>
    <source>
        <strain evidence="1 2">YH5</strain>
    </source>
</reference>
<protein>
    <recommendedName>
        <fullName evidence="3">Lipoprotein</fullName>
    </recommendedName>
</protein>
<evidence type="ECO:0000313" key="2">
    <source>
        <dbReference type="Proteomes" id="UP000253319"/>
    </source>
</evidence>
<dbReference type="Proteomes" id="UP000253319">
    <property type="component" value="Unassembled WGS sequence"/>
</dbReference>
<dbReference type="AlphaFoldDB" id="A0A365P039"/>
<dbReference type="OrthoDB" id="882894at2"/>
<evidence type="ECO:0000313" key="1">
    <source>
        <dbReference type="EMBL" id="RBA27840.1"/>
    </source>
</evidence>
<organism evidence="1 2">
    <name type="scientific">Flavobacterium tibetense</name>
    <dbReference type="NCBI Taxonomy" id="2233533"/>
    <lineage>
        <taxon>Bacteria</taxon>
        <taxon>Pseudomonadati</taxon>
        <taxon>Bacteroidota</taxon>
        <taxon>Flavobacteriia</taxon>
        <taxon>Flavobacteriales</taxon>
        <taxon>Flavobacteriaceae</taxon>
        <taxon>Flavobacterium</taxon>
    </lineage>
</organism>
<keyword evidence="2" id="KW-1185">Reference proteome</keyword>
<dbReference type="EMBL" id="QLST01000012">
    <property type="protein sequence ID" value="RBA27840.1"/>
    <property type="molecule type" value="Genomic_DNA"/>
</dbReference>
<accession>A0A365P039</accession>
<sequence>MKKILFLLISYLFITSCESFTGEEIARLPINRVSTSEENIFEKETTLNLKKDEEISFWSEMDVEYSGEEFFQFRLRIYKNDKPFAILEFDPTEKNITIGEIKTTIGDNTKWSFTGKNEVLKISEDGKYTFKGILKSTKNPNIVVNKAIVIIKK</sequence>
<dbReference type="PROSITE" id="PS51257">
    <property type="entry name" value="PROKAR_LIPOPROTEIN"/>
    <property type="match status" value="1"/>
</dbReference>